<organism evidence="2 3">
    <name type="scientific">Catellatospora methionotrophica</name>
    <dbReference type="NCBI Taxonomy" id="121620"/>
    <lineage>
        <taxon>Bacteria</taxon>
        <taxon>Bacillati</taxon>
        <taxon>Actinomycetota</taxon>
        <taxon>Actinomycetes</taxon>
        <taxon>Micromonosporales</taxon>
        <taxon>Micromonosporaceae</taxon>
        <taxon>Catellatospora</taxon>
    </lineage>
</organism>
<evidence type="ECO:0000259" key="1">
    <source>
        <dbReference type="Pfam" id="PF01814"/>
    </source>
</evidence>
<gene>
    <name evidence="2" type="ORF">Cme02nite_00540</name>
</gene>
<dbReference type="EMBL" id="BONJ01000001">
    <property type="protein sequence ID" value="GIG11722.1"/>
    <property type="molecule type" value="Genomic_DNA"/>
</dbReference>
<dbReference type="RefSeq" id="WP_166380665.1">
    <property type="nucleotide sequence ID" value="NZ_BAAATT010000011.1"/>
</dbReference>
<keyword evidence="3" id="KW-1185">Reference proteome</keyword>
<sequence>MTVTRPDLTGFTINHRAMRGDLRRLAALTAAFADGSQPCPPERAAALRDYVLPLLAGIHHHHAMEDQVLWPVLARSAGAQVDLDELSDDHASLDPLLDQARTALLAAVAGPGDPAAFTDLARLLATLRDLLDEHIEEEERLLFPVIARYVSVADWLTVERAVRKGGALRFEVPRIEHYARPEELAPLLTAAGPVLRLMLRLLRPGFQRRQRLLFG</sequence>
<name>A0A8J3L430_9ACTN</name>
<feature type="domain" description="Hemerythrin-like" evidence="1">
    <location>
        <begin position="14"/>
        <end position="145"/>
    </location>
</feature>
<dbReference type="AlphaFoldDB" id="A0A8J3L430"/>
<protein>
    <recommendedName>
        <fullName evidence="1">Hemerythrin-like domain-containing protein</fullName>
    </recommendedName>
</protein>
<dbReference type="Proteomes" id="UP000660339">
    <property type="component" value="Unassembled WGS sequence"/>
</dbReference>
<dbReference type="CDD" id="cd12108">
    <property type="entry name" value="Hr-like"/>
    <property type="match status" value="1"/>
</dbReference>
<proteinExistence type="predicted"/>
<dbReference type="Pfam" id="PF01814">
    <property type="entry name" value="Hemerythrin"/>
    <property type="match status" value="1"/>
</dbReference>
<comment type="caution">
    <text evidence="2">The sequence shown here is derived from an EMBL/GenBank/DDBJ whole genome shotgun (WGS) entry which is preliminary data.</text>
</comment>
<evidence type="ECO:0000313" key="3">
    <source>
        <dbReference type="Proteomes" id="UP000660339"/>
    </source>
</evidence>
<accession>A0A8J3L430</accession>
<reference evidence="2" key="1">
    <citation type="submission" date="2021-01" db="EMBL/GenBank/DDBJ databases">
        <title>Whole genome shotgun sequence of Catellatospora methionotrophica NBRC 14553.</title>
        <authorList>
            <person name="Komaki H."/>
            <person name="Tamura T."/>
        </authorList>
    </citation>
    <scope>NUCLEOTIDE SEQUENCE</scope>
    <source>
        <strain evidence="2">NBRC 14553</strain>
    </source>
</reference>
<evidence type="ECO:0000313" key="2">
    <source>
        <dbReference type="EMBL" id="GIG11722.1"/>
    </source>
</evidence>
<dbReference type="InterPro" id="IPR012312">
    <property type="entry name" value="Hemerythrin-like"/>
</dbReference>
<dbReference type="Gene3D" id="1.20.120.520">
    <property type="entry name" value="nmb1532 protein domain like"/>
    <property type="match status" value="1"/>
</dbReference>